<evidence type="ECO:0000256" key="6">
    <source>
        <dbReference type="ARBA" id="ARBA00022679"/>
    </source>
</evidence>
<dbReference type="AlphaFoldDB" id="A0A7S8E6R8"/>
<protein>
    <recommendedName>
        <fullName evidence="9">1,4-alpha-glucan branching enzyme GlgB</fullName>
        <ecNumber evidence="9">2.4.1.18</ecNumber>
    </recommendedName>
    <alternativeName>
        <fullName evidence="9">1,4-alpha-D-glucan:1,4-alpha-D-glucan 6-glucosyl-transferase</fullName>
    </alternativeName>
    <alternativeName>
        <fullName evidence="9">Alpha-(1-&gt;4)-glucan branching enzyme</fullName>
    </alternativeName>
    <alternativeName>
        <fullName evidence="9">Glycogen branching enzyme</fullName>
        <shortName evidence="9">BE</shortName>
    </alternativeName>
</protein>
<reference evidence="12 13" key="1">
    <citation type="submission" date="2020-02" db="EMBL/GenBank/DDBJ databases">
        <authorList>
            <person name="Zheng R.K."/>
            <person name="Sun C.M."/>
        </authorList>
    </citation>
    <scope>NUCLEOTIDE SEQUENCE [LARGE SCALE GENOMIC DNA]</scope>
    <source>
        <strain evidence="13">rifampicinis</strain>
    </source>
</reference>
<accession>A0A7S8E6R8</accession>
<comment type="similarity">
    <text evidence="3 9">Belongs to the glycosyl hydrolase 13 family. GlgB subfamily.</text>
</comment>
<evidence type="ECO:0000256" key="7">
    <source>
        <dbReference type="ARBA" id="ARBA00023056"/>
    </source>
</evidence>
<dbReference type="Gene3D" id="2.60.40.10">
    <property type="entry name" value="Immunoglobulins"/>
    <property type="match status" value="2"/>
</dbReference>
<dbReference type="CDD" id="cd11322">
    <property type="entry name" value="AmyAc_Glg_BE"/>
    <property type="match status" value="1"/>
</dbReference>
<keyword evidence="4 9" id="KW-0321">Glycogen metabolism</keyword>
<evidence type="ECO:0000313" key="13">
    <source>
        <dbReference type="Proteomes" id="UP000594468"/>
    </source>
</evidence>
<dbReference type="PANTHER" id="PTHR43651:SF3">
    <property type="entry name" value="1,4-ALPHA-GLUCAN-BRANCHING ENZYME"/>
    <property type="match status" value="1"/>
</dbReference>
<dbReference type="PIRSF" id="PIRSF000463">
    <property type="entry name" value="GlgB"/>
    <property type="match status" value="1"/>
</dbReference>
<dbReference type="FunFam" id="2.60.40.1180:FF:000002">
    <property type="entry name" value="1,4-alpha-glucan branching enzyme GlgB"/>
    <property type="match status" value="1"/>
</dbReference>
<name>A0A7S8E6R8_9CHLR</name>
<evidence type="ECO:0000259" key="11">
    <source>
        <dbReference type="SMART" id="SM00642"/>
    </source>
</evidence>
<dbReference type="InterPro" id="IPR044143">
    <property type="entry name" value="GlgB_N_E_set_prok"/>
</dbReference>
<keyword evidence="8 9" id="KW-0119">Carbohydrate metabolism</keyword>
<evidence type="ECO:0000256" key="1">
    <source>
        <dbReference type="ARBA" id="ARBA00000826"/>
    </source>
</evidence>
<dbReference type="SMART" id="SM00642">
    <property type="entry name" value="Aamy"/>
    <property type="match status" value="1"/>
</dbReference>
<feature type="domain" description="Glycosyl hydrolase family 13 catalytic" evidence="11">
    <location>
        <begin position="255"/>
        <end position="606"/>
    </location>
</feature>
<dbReference type="GO" id="GO:0043169">
    <property type="term" value="F:cation binding"/>
    <property type="evidence" value="ECO:0007669"/>
    <property type="project" value="InterPro"/>
</dbReference>
<dbReference type="GO" id="GO:0005829">
    <property type="term" value="C:cytosol"/>
    <property type="evidence" value="ECO:0007669"/>
    <property type="project" value="TreeGrafter"/>
</dbReference>
<dbReference type="SUPFAM" id="SSF51011">
    <property type="entry name" value="Glycosyl hydrolase domain"/>
    <property type="match status" value="1"/>
</dbReference>
<dbReference type="Gene3D" id="3.20.20.80">
    <property type="entry name" value="Glycosidases"/>
    <property type="match status" value="1"/>
</dbReference>
<dbReference type="InterPro" id="IPR014756">
    <property type="entry name" value="Ig_E-set"/>
</dbReference>
<dbReference type="InterPro" id="IPR013783">
    <property type="entry name" value="Ig-like_fold"/>
</dbReference>
<evidence type="ECO:0000256" key="10">
    <source>
        <dbReference type="PIRSR" id="PIRSR000463-1"/>
    </source>
</evidence>
<dbReference type="InterPro" id="IPR054169">
    <property type="entry name" value="GlgB_N"/>
</dbReference>
<dbReference type="InterPro" id="IPR004193">
    <property type="entry name" value="Glyco_hydro_13_N"/>
</dbReference>
<dbReference type="FunFam" id="3.20.20.80:FF:000003">
    <property type="entry name" value="1,4-alpha-glucan branching enzyme GlgB"/>
    <property type="match status" value="1"/>
</dbReference>
<dbReference type="Pfam" id="PF02922">
    <property type="entry name" value="CBM_48"/>
    <property type="match status" value="1"/>
</dbReference>
<dbReference type="InterPro" id="IPR037439">
    <property type="entry name" value="Branching_enzy"/>
</dbReference>
<evidence type="ECO:0000313" key="12">
    <source>
        <dbReference type="EMBL" id="QPC81382.1"/>
    </source>
</evidence>
<dbReference type="InterPro" id="IPR006047">
    <property type="entry name" value="GH13_cat_dom"/>
</dbReference>
<comment type="subunit">
    <text evidence="9">Monomer.</text>
</comment>
<dbReference type="InterPro" id="IPR017853">
    <property type="entry name" value="GH"/>
</dbReference>
<dbReference type="Pfam" id="PF00128">
    <property type="entry name" value="Alpha-amylase"/>
    <property type="match status" value="1"/>
</dbReference>
<dbReference type="HAMAP" id="MF_00685">
    <property type="entry name" value="GlgB"/>
    <property type="match status" value="1"/>
</dbReference>
<keyword evidence="6 9" id="KW-0808">Transferase</keyword>
<dbReference type="SUPFAM" id="SSF81296">
    <property type="entry name" value="E set domains"/>
    <property type="match status" value="1"/>
</dbReference>
<dbReference type="PANTHER" id="PTHR43651">
    <property type="entry name" value="1,4-ALPHA-GLUCAN-BRANCHING ENZYME"/>
    <property type="match status" value="1"/>
</dbReference>
<dbReference type="Pfam" id="PF02806">
    <property type="entry name" value="Alpha-amylase_C"/>
    <property type="match status" value="1"/>
</dbReference>
<dbReference type="SUPFAM" id="SSF51445">
    <property type="entry name" value="(Trans)glycosidases"/>
    <property type="match status" value="1"/>
</dbReference>
<keyword evidence="5 9" id="KW-0328">Glycosyltransferase</keyword>
<proteinExistence type="inferred from homology"/>
<organism evidence="12 13">
    <name type="scientific">Phototrophicus methaneseepsis</name>
    <dbReference type="NCBI Taxonomy" id="2710758"/>
    <lineage>
        <taxon>Bacteria</taxon>
        <taxon>Bacillati</taxon>
        <taxon>Chloroflexota</taxon>
        <taxon>Candidatus Thermofontia</taxon>
        <taxon>Phototrophicales</taxon>
        <taxon>Phototrophicaceae</taxon>
        <taxon>Phototrophicus</taxon>
    </lineage>
</organism>
<keyword evidence="13" id="KW-1185">Reference proteome</keyword>
<gene>
    <name evidence="9 12" type="primary">glgB</name>
    <name evidence="12" type="ORF">G4Y79_16985</name>
</gene>
<dbReference type="Gene3D" id="2.60.40.1180">
    <property type="entry name" value="Golgi alpha-mannosidase II"/>
    <property type="match status" value="1"/>
</dbReference>
<dbReference type="GO" id="GO:0003844">
    <property type="term" value="F:1,4-alpha-glucan branching enzyme activity"/>
    <property type="evidence" value="ECO:0007669"/>
    <property type="project" value="UniProtKB-UniRule"/>
</dbReference>
<dbReference type="NCBIfam" id="TIGR01515">
    <property type="entry name" value="branching_enzym"/>
    <property type="match status" value="1"/>
</dbReference>
<dbReference type="CDD" id="cd02855">
    <property type="entry name" value="E_set_GBE_prok_N"/>
    <property type="match status" value="1"/>
</dbReference>
<dbReference type="EMBL" id="CP062983">
    <property type="protein sequence ID" value="QPC81382.1"/>
    <property type="molecule type" value="Genomic_DNA"/>
</dbReference>
<comment type="catalytic activity">
    <reaction evidence="1 9">
        <text>Transfers a segment of a (1-&gt;4)-alpha-D-glucan chain to a primary hydroxy group in a similar glucan chain.</text>
        <dbReference type="EC" id="2.4.1.18"/>
    </reaction>
</comment>
<dbReference type="KEGG" id="pmet:G4Y79_16985"/>
<evidence type="ECO:0000256" key="3">
    <source>
        <dbReference type="ARBA" id="ARBA00009000"/>
    </source>
</evidence>
<dbReference type="EC" id="2.4.1.18" evidence="9"/>
<dbReference type="GO" id="GO:0005978">
    <property type="term" value="P:glycogen biosynthetic process"/>
    <property type="evidence" value="ECO:0007669"/>
    <property type="project" value="UniProtKB-UniRule"/>
</dbReference>
<dbReference type="InterPro" id="IPR006407">
    <property type="entry name" value="GlgB"/>
</dbReference>
<evidence type="ECO:0000256" key="2">
    <source>
        <dbReference type="ARBA" id="ARBA00004964"/>
    </source>
</evidence>
<evidence type="ECO:0000256" key="8">
    <source>
        <dbReference type="ARBA" id="ARBA00023277"/>
    </source>
</evidence>
<comment type="pathway">
    <text evidence="2 9">Glycan biosynthesis; glycogen biosynthesis.</text>
</comment>
<dbReference type="UniPathway" id="UPA00164"/>
<evidence type="ECO:0000256" key="9">
    <source>
        <dbReference type="HAMAP-Rule" id="MF_00685"/>
    </source>
</evidence>
<dbReference type="Proteomes" id="UP000594468">
    <property type="component" value="Chromosome"/>
</dbReference>
<sequence length="737" mass="85537">MVTNLDTDLHADAIAALVYGDHGEPRQILGPHADGDDYMIIRTFQPGATKVSVRVDGKKRAIPMQQIHEQGLYEVRVKAPYRTPYQFDVTYPNETYSKYDPYAYEPLFSDYDLYLFAEGKHLHIYNKMGAQLREVDGVKGVNFAVWAPNARRISLIGDFNGWDKRTHPMMRHPESGVWELFIPGVEEGAAYKFYIMSHNQGYTAEKSDPYGFQSELRPKTASIVTNLYDYTWQDASWMEERAEVNPLEQPMAIYEVHLGSWRRKEGDEWLTYRELADQLVTYVKEMGYTHIELMPIAEHPFDGSWGYQVTGYYAPTSRFGTPQDFMYFVDQCHQNDIGVIVDWVPAHFPKDGFALSYFDGTHLYSHADPRQGEHPDWGTYIFNYDRNEVRNFLISNAIYWLEVFHIDGLRVDAVSSMIYLDFSREHDQWIPNQYGSNENLGALEFLKEANAVIHAECPGAVTIAEESTAWPMVSRPTYIGGLGFTFKWNMGWMHDTLSYMSKDPVYRRYEHNKLTFSLMYAFSENFVLSLSHDEVVHGKGSLMGKMPGDWWQKFASLRALFGYQYTHPGKKLNFMGSEFGQWSEWSEARSLDWHLLDFDTHRDLQRWTHDLNELYQHEPALYQQDFEPEGFEWIEANDSDNSVFTYIRYAQDRSDFLVIACNFTPLPREGYRLGVPEPGYYQEVLNSDADTYGGSNVGNQGGVDSEEWRWHHFDHSIRLTLPPLSVLILKKQAKKPV</sequence>
<dbReference type="NCBIfam" id="NF003811">
    <property type="entry name" value="PRK05402.1"/>
    <property type="match status" value="1"/>
</dbReference>
<keyword evidence="7 9" id="KW-0320">Glycogen biosynthesis</keyword>
<feature type="active site" description="Proton donor" evidence="9 10">
    <location>
        <position position="465"/>
    </location>
</feature>
<dbReference type="InterPro" id="IPR006048">
    <property type="entry name" value="A-amylase/branching_C"/>
</dbReference>
<comment type="function">
    <text evidence="9">Catalyzes the formation of the alpha-1,6-glucosidic linkages in glycogen by scission of a 1,4-alpha-linked oligosaccharide from growing alpha-1,4-glucan chains and the subsequent attachment of the oligosaccharide to the alpha-1,6 position.</text>
</comment>
<dbReference type="RefSeq" id="WP_195169455.1">
    <property type="nucleotide sequence ID" value="NZ_CP062983.1"/>
</dbReference>
<evidence type="ECO:0000256" key="5">
    <source>
        <dbReference type="ARBA" id="ARBA00022676"/>
    </source>
</evidence>
<dbReference type="FunFam" id="2.60.40.10:FF:000169">
    <property type="entry name" value="1,4-alpha-glucan branching enzyme GlgB"/>
    <property type="match status" value="1"/>
</dbReference>
<dbReference type="NCBIfam" id="NF008967">
    <property type="entry name" value="PRK12313.1"/>
    <property type="match status" value="1"/>
</dbReference>
<dbReference type="InterPro" id="IPR013780">
    <property type="entry name" value="Glyco_hydro_b"/>
</dbReference>
<dbReference type="GO" id="GO:0004553">
    <property type="term" value="F:hydrolase activity, hydrolyzing O-glycosyl compounds"/>
    <property type="evidence" value="ECO:0007669"/>
    <property type="project" value="InterPro"/>
</dbReference>
<evidence type="ECO:0000256" key="4">
    <source>
        <dbReference type="ARBA" id="ARBA00022600"/>
    </source>
</evidence>
<feature type="active site" description="Nucleophile" evidence="9 10">
    <location>
        <position position="412"/>
    </location>
</feature>
<dbReference type="Pfam" id="PF22019">
    <property type="entry name" value="GlgB_N"/>
    <property type="match status" value="1"/>
</dbReference>